<evidence type="ECO:0000313" key="1">
    <source>
        <dbReference type="EMBL" id="KAG7058362.1"/>
    </source>
</evidence>
<dbReference type="Proteomes" id="UP000699042">
    <property type="component" value="Unassembled WGS sequence"/>
</dbReference>
<evidence type="ECO:0000313" key="2">
    <source>
        <dbReference type="Proteomes" id="UP000699042"/>
    </source>
</evidence>
<name>A0A9P7UJ06_9PEZI</name>
<accession>A0A9P7UJ06</accession>
<dbReference type="AlphaFoldDB" id="A0A9P7UJ06"/>
<protein>
    <submittedName>
        <fullName evidence="1">Uncharacterized protein</fullName>
    </submittedName>
</protein>
<sequence>MPWDRKIGNNHRQLADFSEWTNSIRSGKGAILLPLSSFIMASLRLCFELSIMVEGLGEGHPMTSIVFLFVPA</sequence>
<reference evidence="1" key="1">
    <citation type="submission" date="2021-05" db="EMBL/GenBank/DDBJ databases">
        <title>Comparative genomics of three Colletotrichum scovillei strains and genetic complementation revealed genes involved fungal growth and virulence on chili pepper.</title>
        <authorList>
            <person name="Hsieh D.-K."/>
            <person name="Chuang S.-C."/>
            <person name="Chen C.-Y."/>
            <person name="Chao Y.-T."/>
            <person name="Lu M.-Y.J."/>
            <person name="Lee M.-H."/>
            <person name="Shih M.-C."/>
        </authorList>
    </citation>
    <scope>NUCLEOTIDE SEQUENCE</scope>
    <source>
        <strain evidence="1">Coll-153</strain>
    </source>
</reference>
<proteinExistence type="predicted"/>
<comment type="caution">
    <text evidence="1">The sequence shown here is derived from an EMBL/GenBank/DDBJ whole genome shotgun (WGS) entry which is preliminary data.</text>
</comment>
<organism evidence="1 2">
    <name type="scientific">Colletotrichum scovillei</name>
    <dbReference type="NCBI Taxonomy" id="1209932"/>
    <lineage>
        <taxon>Eukaryota</taxon>
        <taxon>Fungi</taxon>
        <taxon>Dikarya</taxon>
        <taxon>Ascomycota</taxon>
        <taxon>Pezizomycotina</taxon>
        <taxon>Sordariomycetes</taxon>
        <taxon>Hypocreomycetidae</taxon>
        <taxon>Glomerellales</taxon>
        <taxon>Glomerellaceae</taxon>
        <taxon>Colletotrichum</taxon>
        <taxon>Colletotrichum acutatum species complex</taxon>
    </lineage>
</organism>
<dbReference type="EMBL" id="JAESDN010000001">
    <property type="protein sequence ID" value="KAG7058362.1"/>
    <property type="molecule type" value="Genomic_DNA"/>
</dbReference>
<gene>
    <name evidence="1" type="ORF">JMJ77_005739</name>
</gene>
<keyword evidence="2" id="KW-1185">Reference proteome</keyword>